<sequence length="264" mass="27712">MSDTSQPNPRPTMGGTPSTLGIGTMLGETFSIFVSRIGLFAVIGMVVMIAISVLTFMFFGSALLDANSLTNPTSFWTATVFASILSLVGTSLLMGILALAAYDAKLGRPARLSVYIGAALSVIVPLTVLSIVSAIAMSIGFILLIVPGLYILTVWCVAAPAIVIERAGFSGLSRSAELTKGYRWPVFGYIILLFIINIVIAGLFMLVAGLASFTAPNTIVDYIVQGVANGLSTAIYAIGVVVLFARLKEVKEGLGMEDLADVFA</sequence>
<accession>A0ABW3FH52</accession>
<organism evidence="2 3">
    <name type="scientific">Pseudahrensia aquimaris</name>
    <dbReference type="NCBI Taxonomy" id="744461"/>
    <lineage>
        <taxon>Bacteria</taxon>
        <taxon>Pseudomonadati</taxon>
        <taxon>Pseudomonadota</taxon>
        <taxon>Alphaproteobacteria</taxon>
        <taxon>Hyphomicrobiales</taxon>
        <taxon>Ahrensiaceae</taxon>
        <taxon>Pseudahrensia</taxon>
    </lineage>
</organism>
<feature type="transmembrane region" description="Helical" evidence="1">
    <location>
        <begin position="114"/>
        <end position="135"/>
    </location>
</feature>
<feature type="transmembrane region" description="Helical" evidence="1">
    <location>
        <begin position="186"/>
        <end position="210"/>
    </location>
</feature>
<evidence type="ECO:0000313" key="3">
    <source>
        <dbReference type="Proteomes" id="UP001597101"/>
    </source>
</evidence>
<dbReference type="RefSeq" id="WP_377212652.1">
    <property type="nucleotide sequence ID" value="NZ_JBHTJV010000009.1"/>
</dbReference>
<evidence type="ECO:0000313" key="2">
    <source>
        <dbReference type="EMBL" id="MFD0916803.1"/>
    </source>
</evidence>
<name>A0ABW3FH52_9HYPH</name>
<evidence type="ECO:0000256" key="1">
    <source>
        <dbReference type="SAM" id="Phobius"/>
    </source>
</evidence>
<feature type="transmembrane region" description="Helical" evidence="1">
    <location>
        <begin position="222"/>
        <end position="245"/>
    </location>
</feature>
<comment type="caution">
    <text evidence="2">The sequence shown here is derived from an EMBL/GenBank/DDBJ whole genome shotgun (WGS) entry which is preliminary data.</text>
</comment>
<evidence type="ECO:0008006" key="4">
    <source>
        <dbReference type="Google" id="ProtNLM"/>
    </source>
</evidence>
<protein>
    <recommendedName>
        <fullName evidence="4">Glycerophosphoryl diester phosphodiesterase membrane domain-containing protein</fullName>
    </recommendedName>
</protein>
<keyword evidence="3" id="KW-1185">Reference proteome</keyword>
<feature type="transmembrane region" description="Helical" evidence="1">
    <location>
        <begin position="75"/>
        <end position="102"/>
    </location>
</feature>
<dbReference type="EMBL" id="JBHTJV010000009">
    <property type="protein sequence ID" value="MFD0916803.1"/>
    <property type="molecule type" value="Genomic_DNA"/>
</dbReference>
<gene>
    <name evidence="2" type="ORF">ACFQ14_10325</name>
</gene>
<feature type="transmembrane region" description="Helical" evidence="1">
    <location>
        <begin position="141"/>
        <end position="165"/>
    </location>
</feature>
<proteinExistence type="predicted"/>
<dbReference type="Proteomes" id="UP001597101">
    <property type="component" value="Unassembled WGS sequence"/>
</dbReference>
<keyword evidence="1" id="KW-0812">Transmembrane</keyword>
<keyword evidence="1" id="KW-0472">Membrane</keyword>
<feature type="transmembrane region" description="Helical" evidence="1">
    <location>
        <begin position="39"/>
        <end position="63"/>
    </location>
</feature>
<reference evidence="3" key="1">
    <citation type="journal article" date="2019" name="Int. J. Syst. Evol. Microbiol.">
        <title>The Global Catalogue of Microorganisms (GCM) 10K type strain sequencing project: providing services to taxonomists for standard genome sequencing and annotation.</title>
        <authorList>
            <consortium name="The Broad Institute Genomics Platform"/>
            <consortium name="The Broad Institute Genome Sequencing Center for Infectious Disease"/>
            <person name="Wu L."/>
            <person name="Ma J."/>
        </authorList>
    </citation>
    <scope>NUCLEOTIDE SEQUENCE [LARGE SCALE GENOMIC DNA]</scope>
    <source>
        <strain evidence="3">CCUG 60023</strain>
    </source>
</reference>
<keyword evidence="1" id="KW-1133">Transmembrane helix</keyword>